<evidence type="ECO:0008006" key="3">
    <source>
        <dbReference type="Google" id="ProtNLM"/>
    </source>
</evidence>
<dbReference type="AlphaFoldDB" id="A0A5P9Q774"/>
<name>A0A5P9Q774_9MICO</name>
<dbReference type="EMBL" id="CP045529">
    <property type="protein sequence ID" value="QFU97277.1"/>
    <property type="molecule type" value="Genomic_DNA"/>
</dbReference>
<accession>A0A5P9Q774</accession>
<dbReference type="RefSeq" id="WP_036953359.1">
    <property type="nucleotide sequence ID" value="NZ_BAABIH010000001.1"/>
</dbReference>
<dbReference type="KEGG" id="lxl:KDY119_00771"/>
<organism evidence="1 2">
    <name type="scientific">Luteimicrobium xylanilyticum</name>
    <dbReference type="NCBI Taxonomy" id="1133546"/>
    <lineage>
        <taxon>Bacteria</taxon>
        <taxon>Bacillati</taxon>
        <taxon>Actinomycetota</taxon>
        <taxon>Actinomycetes</taxon>
        <taxon>Micrococcales</taxon>
        <taxon>Luteimicrobium</taxon>
    </lineage>
</organism>
<dbReference type="OrthoDB" id="5147644at2"/>
<protein>
    <recommendedName>
        <fullName evidence="3">Head-to-tail adaptor</fullName>
    </recommendedName>
</protein>
<dbReference type="Proteomes" id="UP000326702">
    <property type="component" value="Chromosome"/>
</dbReference>
<evidence type="ECO:0000313" key="2">
    <source>
        <dbReference type="Proteomes" id="UP000326702"/>
    </source>
</evidence>
<proteinExistence type="predicted"/>
<evidence type="ECO:0000313" key="1">
    <source>
        <dbReference type="EMBL" id="QFU97277.1"/>
    </source>
</evidence>
<reference evidence="1 2" key="1">
    <citation type="submission" date="2019-10" db="EMBL/GenBank/DDBJ databases">
        <title>Genome sequence of Luteimicrobium xylanilyticum HY-24.</title>
        <authorList>
            <person name="Kim D.Y."/>
            <person name="Park H.-Y."/>
        </authorList>
    </citation>
    <scope>NUCLEOTIDE SEQUENCE [LARGE SCALE GENOMIC DNA]</scope>
    <source>
        <strain evidence="1 2">HY-24</strain>
    </source>
</reference>
<keyword evidence="2" id="KW-1185">Reference proteome</keyword>
<sequence>MTWATPEDARRFWADAVDMEDEDLTMLLEAAHDQCAAYAPAIADDATVPDSWVYAEVLQARALSRSGVAGRDDQVGPDGYQVTVFPMDWTVKKLLRPDKGRYQLR</sequence>
<gene>
    <name evidence="1" type="ORF">KDY119_00771</name>
</gene>